<protein>
    <submittedName>
        <fullName evidence="3">Uncharacterized protein</fullName>
    </submittedName>
</protein>
<evidence type="ECO:0000313" key="3">
    <source>
        <dbReference type="EMBL" id="GAI97092.1"/>
    </source>
</evidence>
<dbReference type="EMBL" id="BARW01023562">
    <property type="protein sequence ID" value="GAI97092.1"/>
    <property type="molecule type" value="Genomic_DNA"/>
</dbReference>
<evidence type="ECO:0000256" key="2">
    <source>
        <dbReference type="ARBA" id="ARBA00022803"/>
    </source>
</evidence>
<feature type="non-terminal residue" evidence="3">
    <location>
        <position position="264"/>
    </location>
</feature>
<dbReference type="PANTHER" id="PTHR44943:SF8">
    <property type="entry name" value="TPR REPEAT-CONTAINING PROTEIN MJ0263"/>
    <property type="match status" value="1"/>
</dbReference>
<organism evidence="3">
    <name type="scientific">marine sediment metagenome</name>
    <dbReference type="NCBI Taxonomy" id="412755"/>
    <lineage>
        <taxon>unclassified sequences</taxon>
        <taxon>metagenomes</taxon>
        <taxon>ecological metagenomes</taxon>
    </lineage>
</organism>
<dbReference type="AlphaFoldDB" id="X1SVL1"/>
<dbReference type="SUPFAM" id="SSF48452">
    <property type="entry name" value="TPR-like"/>
    <property type="match status" value="1"/>
</dbReference>
<comment type="caution">
    <text evidence="3">The sequence shown here is derived from an EMBL/GenBank/DDBJ whole genome shotgun (WGS) entry which is preliminary data.</text>
</comment>
<sequence length="264" mass="29735">ITALQVKLTEGEQARSYAKGTDNLEAYMKLLQGLEHVYRQNKEDNALAKQLLQEAIALDPEYPKPYEFLATTHTLDMWLGTSKSPRESLAKAIELTRKAIALDDSYATAHALLGYLCIYTKQYGKAIAECERGVALDPNSADALGWLGHSLYWADRPEEAIPVLEKAIRLNPFPPGWYLYSLAMAFRDTGRYEEAISACKKVFHREPKNVIARLVLTATYSLSGREEEARAEAAEVLRIDPNYSLERLAKTRPHKNQANTKSFI</sequence>
<dbReference type="Pfam" id="PF14559">
    <property type="entry name" value="TPR_19"/>
    <property type="match status" value="2"/>
</dbReference>
<reference evidence="3" key="1">
    <citation type="journal article" date="2014" name="Front. Microbiol.">
        <title>High frequency of phylogenetically diverse reductive dehalogenase-homologous genes in deep subseafloor sedimentary metagenomes.</title>
        <authorList>
            <person name="Kawai M."/>
            <person name="Futagami T."/>
            <person name="Toyoda A."/>
            <person name="Takaki Y."/>
            <person name="Nishi S."/>
            <person name="Hori S."/>
            <person name="Arai W."/>
            <person name="Tsubouchi T."/>
            <person name="Morono Y."/>
            <person name="Uchiyama I."/>
            <person name="Ito T."/>
            <person name="Fujiyama A."/>
            <person name="Inagaki F."/>
            <person name="Takami H."/>
        </authorList>
    </citation>
    <scope>NUCLEOTIDE SEQUENCE</scope>
    <source>
        <strain evidence="3">Expedition CK06-06</strain>
    </source>
</reference>
<feature type="non-terminal residue" evidence="3">
    <location>
        <position position="1"/>
    </location>
</feature>
<keyword evidence="1" id="KW-0677">Repeat</keyword>
<name>X1SVL1_9ZZZZ</name>
<dbReference type="InterPro" id="IPR051685">
    <property type="entry name" value="Ycf3/AcsC/BcsC/TPR_MFPF"/>
</dbReference>
<gene>
    <name evidence="3" type="ORF">S12H4_39044</name>
</gene>
<dbReference type="InterPro" id="IPR011990">
    <property type="entry name" value="TPR-like_helical_dom_sf"/>
</dbReference>
<dbReference type="Gene3D" id="1.25.40.10">
    <property type="entry name" value="Tetratricopeptide repeat domain"/>
    <property type="match status" value="1"/>
</dbReference>
<dbReference type="PANTHER" id="PTHR44943">
    <property type="entry name" value="CELLULOSE SYNTHASE OPERON PROTEIN C"/>
    <property type="match status" value="1"/>
</dbReference>
<dbReference type="SMART" id="SM00028">
    <property type="entry name" value="TPR"/>
    <property type="match status" value="4"/>
</dbReference>
<evidence type="ECO:0000256" key="1">
    <source>
        <dbReference type="ARBA" id="ARBA00022737"/>
    </source>
</evidence>
<keyword evidence="2" id="KW-0802">TPR repeat</keyword>
<accession>X1SVL1</accession>
<dbReference type="PROSITE" id="PS50005">
    <property type="entry name" value="TPR"/>
    <property type="match status" value="3"/>
</dbReference>
<proteinExistence type="predicted"/>
<dbReference type="InterPro" id="IPR019734">
    <property type="entry name" value="TPR_rpt"/>
</dbReference>